<comment type="subunit">
    <text evidence="3">Homodimer.</text>
</comment>
<dbReference type="SUPFAM" id="SSF51351">
    <property type="entry name" value="Triosephosphate isomerase (TIM)"/>
    <property type="match status" value="1"/>
</dbReference>
<dbReference type="InterPro" id="IPR035990">
    <property type="entry name" value="TIM_sf"/>
</dbReference>
<evidence type="ECO:0000313" key="4">
    <source>
        <dbReference type="EMBL" id="NNJ28413.1"/>
    </source>
</evidence>
<sequence>MKRKVYFGTNLKMYKNIRETTEYLKTLSGLTQDISRDSMELFVIPSYTSLNAASQFTDSRFITLGAQNMCWKEKGTFTGEISPLMLQEIGIGLVMIGHSERRHVFGETDEEENQKVACALNHGMTALLCVGETAKEKDYNISDEVIRSQLKIGLYNIPVSQISRLWIAYEPVWAIGENGIPASAAYAEEKHQTIKHCLTELFGKTGNEIPVLYGGSVNPENAVSLISQPSVDGLFTGRSAWDASSFNCLIRKALT</sequence>
<keyword evidence="3" id="KW-0324">Glycolysis</keyword>
<comment type="pathway">
    <text evidence="3">Carbohydrate degradation; glycolysis; D-glyceraldehyde 3-phosphate from glycerone phosphate: step 1/1.</text>
</comment>
<dbReference type="NCBIfam" id="TIGR00419">
    <property type="entry name" value="tim"/>
    <property type="match status" value="1"/>
</dbReference>
<protein>
    <recommendedName>
        <fullName evidence="3">Triosephosphate isomerase</fullName>
        <ecNumber evidence="3">5.3.1.1</ecNumber>
    </recommendedName>
</protein>
<comment type="pathway">
    <text evidence="3">Carbohydrate biosynthesis; gluconeogenesis.</text>
</comment>
<dbReference type="Gene3D" id="3.20.20.70">
    <property type="entry name" value="Aldolase class I"/>
    <property type="match status" value="1"/>
</dbReference>
<keyword evidence="5" id="KW-1185">Reference proteome</keyword>
<keyword evidence="3" id="KW-0963">Cytoplasm</keyword>
<dbReference type="PANTHER" id="PTHR21139:SF42">
    <property type="entry name" value="TRIOSEPHOSPHATE ISOMERASE"/>
    <property type="match status" value="1"/>
</dbReference>
<comment type="catalytic activity">
    <reaction evidence="3">
        <text>D-glyceraldehyde 3-phosphate = dihydroxyacetone phosphate</text>
        <dbReference type="Rhea" id="RHEA:18585"/>
        <dbReference type="ChEBI" id="CHEBI:57642"/>
        <dbReference type="ChEBI" id="CHEBI:59776"/>
        <dbReference type="EC" id="5.3.1.1"/>
    </reaction>
</comment>
<dbReference type="Pfam" id="PF00121">
    <property type="entry name" value="TIM"/>
    <property type="match status" value="1"/>
</dbReference>
<name>A0ABX1VKD0_9FIRM</name>
<dbReference type="EMBL" id="JAAOXG010000001">
    <property type="protein sequence ID" value="NNJ28413.1"/>
    <property type="molecule type" value="Genomic_DNA"/>
</dbReference>
<keyword evidence="2 3" id="KW-0413">Isomerase</keyword>
<dbReference type="PANTHER" id="PTHR21139">
    <property type="entry name" value="TRIOSEPHOSPHATE ISOMERASE"/>
    <property type="match status" value="1"/>
</dbReference>
<dbReference type="RefSeq" id="WP_170819773.1">
    <property type="nucleotide sequence ID" value="NZ_JAAOXG010000001.1"/>
</dbReference>
<dbReference type="EC" id="5.3.1.1" evidence="3"/>
<dbReference type="InterPro" id="IPR020861">
    <property type="entry name" value="Triosephosphate_isomerase_AS"/>
</dbReference>
<comment type="caution">
    <text evidence="4">The sequence shown here is derived from an EMBL/GenBank/DDBJ whole genome shotgun (WGS) entry which is preliminary data.</text>
</comment>
<evidence type="ECO:0000256" key="1">
    <source>
        <dbReference type="ARBA" id="ARBA00007422"/>
    </source>
</evidence>
<dbReference type="Proteomes" id="UP000539052">
    <property type="component" value="Unassembled WGS sequence"/>
</dbReference>
<evidence type="ECO:0000256" key="3">
    <source>
        <dbReference type="RuleBase" id="RU363013"/>
    </source>
</evidence>
<dbReference type="InterPro" id="IPR000652">
    <property type="entry name" value="Triosephosphate_isomerase"/>
</dbReference>
<evidence type="ECO:0000313" key="5">
    <source>
        <dbReference type="Proteomes" id="UP000539052"/>
    </source>
</evidence>
<proteinExistence type="inferred from homology"/>
<keyword evidence="3" id="KW-0312">Gluconeogenesis</keyword>
<gene>
    <name evidence="4" type="ORF">G9470_01180</name>
</gene>
<organism evidence="4 5">
    <name type="scientific">Lacrimispora defluvii</name>
    <dbReference type="NCBI Taxonomy" id="2719233"/>
    <lineage>
        <taxon>Bacteria</taxon>
        <taxon>Bacillati</taxon>
        <taxon>Bacillota</taxon>
        <taxon>Clostridia</taxon>
        <taxon>Lachnospirales</taxon>
        <taxon>Lachnospiraceae</taxon>
        <taxon>Lacrimispora</taxon>
    </lineage>
</organism>
<dbReference type="PROSITE" id="PS51440">
    <property type="entry name" value="TIM_2"/>
    <property type="match status" value="1"/>
</dbReference>
<comment type="subcellular location">
    <subcellularLocation>
        <location evidence="3">Cytoplasm</location>
    </subcellularLocation>
</comment>
<dbReference type="GO" id="GO:0004807">
    <property type="term" value="F:triose-phosphate isomerase activity"/>
    <property type="evidence" value="ECO:0007669"/>
    <property type="project" value="UniProtKB-EC"/>
</dbReference>
<evidence type="ECO:0000256" key="2">
    <source>
        <dbReference type="ARBA" id="ARBA00023235"/>
    </source>
</evidence>
<dbReference type="PROSITE" id="PS00171">
    <property type="entry name" value="TIM_1"/>
    <property type="match status" value="1"/>
</dbReference>
<dbReference type="InterPro" id="IPR013785">
    <property type="entry name" value="Aldolase_TIM"/>
</dbReference>
<accession>A0ABX1VKD0</accession>
<reference evidence="4 5" key="1">
    <citation type="submission" date="2020-03" db="EMBL/GenBank/DDBJ databases">
        <title>Genome Sequence of industrial isolate, B5A.</title>
        <authorList>
            <person name="Sharma S."/>
            <person name="Patil P.B."/>
            <person name="Korpole S."/>
        </authorList>
    </citation>
    <scope>NUCLEOTIDE SEQUENCE [LARGE SCALE GENOMIC DNA]</scope>
    <source>
        <strain evidence="4 5">PI-S10-B5A</strain>
    </source>
</reference>
<dbReference type="CDD" id="cd00311">
    <property type="entry name" value="TIM"/>
    <property type="match status" value="1"/>
</dbReference>
<comment type="similarity">
    <text evidence="1 3">Belongs to the triosephosphate isomerase family.</text>
</comment>